<dbReference type="AlphaFoldDB" id="A0A1N6MW56"/>
<dbReference type="RefSeq" id="WP_086956270.1">
    <property type="nucleotide sequence ID" value="NZ_CAWNQC010000270.1"/>
</dbReference>
<proteinExistence type="predicted"/>
<organism evidence="3 4">
    <name type="scientific">Xenorhabdus innexi</name>
    <dbReference type="NCBI Taxonomy" id="290109"/>
    <lineage>
        <taxon>Bacteria</taxon>
        <taxon>Pseudomonadati</taxon>
        <taxon>Pseudomonadota</taxon>
        <taxon>Gammaproteobacteria</taxon>
        <taxon>Enterobacterales</taxon>
        <taxon>Morganellaceae</taxon>
        <taxon>Xenorhabdus</taxon>
    </lineage>
</organism>
<name>A0A1N6MW56_9GAMM</name>
<dbReference type="Pfam" id="PF15648">
    <property type="entry name" value="Tox-REase-5"/>
    <property type="match status" value="1"/>
</dbReference>
<evidence type="ECO:0000313" key="4">
    <source>
        <dbReference type="Proteomes" id="UP000196435"/>
    </source>
</evidence>
<dbReference type="EMBL" id="NIBU01000007">
    <property type="protein sequence ID" value="PHM37475.1"/>
    <property type="molecule type" value="Genomic_DNA"/>
</dbReference>
<reference evidence="2 5" key="3">
    <citation type="journal article" date="2017" name="Nat. Microbiol.">
        <title>Natural product diversity associated with the nematode symbionts Photorhabdus and Xenorhabdus.</title>
        <authorList>
            <person name="Tobias N.J."/>
            <person name="Wolff H."/>
            <person name="Djahanschiri B."/>
            <person name="Grundmann F."/>
            <person name="Kronenwerth M."/>
            <person name="Shi Y.M."/>
            <person name="Simonyi S."/>
            <person name="Grun P."/>
            <person name="Shapiro-Ilan D."/>
            <person name="Pidot S.J."/>
            <person name="Stinear T.P."/>
            <person name="Ebersberger I."/>
            <person name="Bode H.B."/>
        </authorList>
    </citation>
    <scope>NUCLEOTIDE SEQUENCE [LARGE SCALE GENOMIC DNA]</scope>
    <source>
        <strain evidence="2 5">DSM 16336</strain>
    </source>
</reference>
<accession>A0A1N6MW56</accession>
<evidence type="ECO:0000313" key="3">
    <source>
        <dbReference type="EMBL" id="SIP73051.1"/>
    </source>
</evidence>
<dbReference type="InterPro" id="IPR028904">
    <property type="entry name" value="Tox-REase-5_dom"/>
</dbReference>
<evidence type="ECO:0000313" key="2">
    <source>
        <dbReference type="EMBL" id="PHM37475.1"/>
    </source>
</evidence>
<dbReference type="OrthoDB" id="6894922at2"/>
<dbReference type="Proteomes" id="UP000224871">
    <property type="component" value="Unassembled WGS sequence"/>
</dbReference>
<evidence type="ECO:0000259" key="1">
    <source>
        <dbReference type="Pfam" id="PF15648"/>
    </source>
</evidence>
<reference evidence="4" key="1">
    <citation type="submission" date="2016-12" db="EMBL/GenBank/DDBJ databases">
        <authorList>
            <person name="Gaudriault S."/>
        </authorList>
    </citation>
    <scope>NUCLEOTIDE SEQUENCE [LARGE SCALE GENOMIC DNA]</scope>
    <source>
        <strain evidence="4">HGB1681 (deposited as PTA-6826 in the American Type Culture Collection)</strain>
    </source>
</reference>
<gene>
    <name evidence="2" type="ORF">Xinn_00851</name>
    <name evidence="3" type="ORF">XIS1_1700102</name>
</gene>
<protein>
    <recommendedName>
        <fullName evidence="1">Tox-REase-5 domain-containing protein</fullName>
    </recommendedName>
</protein>
<feature type="domain" description="Tox-REase-5" evidence="1">
    <location>
        <begin position="113"/>
        <end position="202"/>
    </location>
</feature>
<dbReference type="Proteomes" id="UP000196435">
    <property type="component" value="Unassembled WGS sequence"/>
</dbReference>
<dbReference type="EMBL" id="FTLG01000080">
    <property type="protein sequence ID" value="SIP73051.1"/>
    <property type="molecule type" value="Genomic_DNA"/>
</dbReference>
<keyword evidence="5" id="KW-1185">Reference proteome</keyword>
<sequence>MPFILAPAVPAFAAAVEWTVVACVGVLAAVGVIEGTKDTTADDIEIKPKKPKIRTEEEMENDIKLGKEKAKSRLEEITKTGTLTRSMEECKSCPASSGISKAEHRNFGNIINLQYQVYITQAASGPGWVMEWDYLTVSFDGFQKKSCLLQETKGAYDQFFIDENTVKKFYSGIKGTVQQAHVQDNIVCLTPPNKLAWYFMEPLSFKYFYKIFRQLEYTMDIYHQPMA</sequence>
<evidence type="ECO:0000313" key="5">
    <source>
        <dbReference type="Proteomes" id="UP000224871"/>
    </source>
</evidence>
<reference evidence="3" key="2">
    <citation type="submission" date="2016-12" db="EMBL/GenBank/DDBJ databases">
        <authorList>
            <person name="Song W.-J."/>
            <person name="Kurnit D.M."/>
        </authorList>
    </citation>
    <scope>NUCLEOTIDE SEQUENCE [LARGE SCALE GENOMIC DNA]</scope>
    <source>
        <strain evidence="3">HGB1681</strain>
    </source>
</reference>